<evidence type="ECO:0000313" key="1">
    <source>
        <dbReference type="EMBL" id="EJK62492.1"/>
    </source>
</evidence>
<proteinExistence type="predicted"/>
<sequence>VQDQPPAGTHPASYSIRFYSIRFFGGGVEVLGTHTL</sequence>
<evidence type="ECO:0000313" key="2">
    <source>
        <dbReference type="Proteomes" id="UP000266841"/>
    </source>
</evidence>
<protein>
    <submittedName>
        <fullName evidence="1">Uncharacterized protein</fullName>
    </submittedName>
</protein>
<feature type="non-terminal residue" evidence="1">
    <location>
        <position position="1"/>
    </location>
</feature>
<comment type="caution">
    <text evidence="1">The sequence shown here is derived from an EMBL/GenBank/DDBJ whole genome shotgun (WGS) entry which is preliminary data.</text>
</comment>
<dbReference type="Proteomes" id="UP000266841">
    <property type="component" value="Unassembled WGS sequence"/>
</dbReference>
<organism evidence="1 2">
    <name type="scientific">Thalassiosira oceanica</name>
    <name type="common">Marine diatom</name>
    <dbReference type="NCBI Taxonomy" id="159749"/>
    <lineage>
        <taxon>Eukaryota</taxon>
        <taxon>Sar</taxon>
        <taxon>Stramenopiles</taxon>
        <taxon>Ochrophyta</taxon>
        <taxon>Bacillariophyta</taxon>
        <taxon>Coscinodiscophyceae</taxon>
        <taxon>Thalassiosirophycidae</taxon>
        <taxon>Thalassiosirales</taxon>
        <taxon>Thalassiosiraceae</taxon>
        <taxon>Thalassiosira</taxon>
    </lineage>
</organism>
<keyword evidence="2" id="KW-1185">Reference proteome</keyword>
<dbReference type="EMBL" id="AGNL01018836">
    <property type="protein sequence ID" value="EJK62492.1"/>
    <property type="molecule type" value="Genomic_DNA"/>
</dbReference>
<reference evidence="1 2" key="1">
    <citation type="journal article" date="2012" name="Genome Biol.">
        <title>Genome and low-iron response of an oceanic diatom adapted to chronic iron limitation.</title>
        <authorList>
            <person name="Lommer M."/>
            <person name="Specht M."/>
            <person name="Roy A.S."/>
            <person name="Kraemer L."/>
            <person name="Andreson R."/>
            <person name="Gutowska M.A."/>
            <person name="Wolf J."/>
            <person name="Bergner S.V."/>
            <person name="Schilhabel M.B."/>
            <person name="Klostermeier U.C."/>
            <person name="Beiko R.G."/>
            <person name="Rosenstiel P."/>
            <person name="Hippler M."/>
            <person name="Laroche J."/>
        </authorList>
    </citation>
    <scope>NUCLEOTIDE SEQUENCE [LARGE SCALE GENOMIC DNA]</scope>
    <source>
        <strain evidence="1 2">CCMP1005</strain>
    </source>
</reference>
<name>K0SW38_THAOC</name>
<dbReference type="AlphaFoldDB" id="K0SW38"/>
<gene>
    <name evidence="1" type="ORF">THAOC_16893</name>
</gene>
<accession>K0SW38</accession>